<dbReference type="GO" id="GO:0004499">
    <property type="term" value="F:N,N-dimethylaniline monooxygenase activity"/>
    <property type="evidence" value="ECO:0007669"/>
    <property type="project" value="InterPro"/>
</dbReference>
<dbReference type="Gene3D" id="3.50.50.60">
    <property type="entry name" value="FAD/NAD(P)-binding domain"/>
    <property type="match status" value="1"/>
</dbReference>
<keyword evidence="2" id="KW-0285">Flavoprotein</keyword>
<accession>A0AA39R8S7</accession>
<dbReference type="InterPro" id="IPR050346">
    <property type="entry name" value="FMO-like"/>
</dbReference>
<dbReference type="InterPro" id="IPR036188">
    <property type="entry name" value="FAD/NAD-bd_sf"/>
</dbReference>
<dbReference type="Proteomes" id="UP001166286">
    <property type="component" value="Unassembled WGS sequence"/>
</dbReference>
<protein>
    <recommendedName>
        <fullName evidence="7">Dimethylaniline monooxygenase</fullName>
    </recommendedName>
</protein>
<name>A0AA39R8S7_9LECA</name>
<reference evidence="5" key="1">
    <citation type="submission" date="2023-03" db="EMBL/GenBank/DDBJ databases">
        <title>Complete genome of Cladonia borealis.</title>
        <authorList>
            <person name="Park H."/>
        </authorList>
    </citation>
    <scope>NUCLEOTIDE SEQUENCE</scope>
    <source>
        <strain evidence="5">ANT050790</strain>
    </source>
</reference>
<comment type="caution">
    <text evidence="5">The sequence shown here is derived from an EMBL/GenBank/DDBJ whole genome shotgun (WGS) entry which is preliminary data.</text>
</comment>
<evidence type="ECO:0000256" key="4">
    <source>
        <dbReference type="ARBA" id="ARBA00023002"/>
    </source>
</evidence>
<sequence>MDSRYDVVVVGAGLQGLATARKFLQLDPNLNLTVIEQNKTIGGVWAEEKVYTGLSSNSLLGKYEYSDFPMDDSFGLKEGEHIPGRCIHQYFEQYARTFDLKRRIQFQTKVNVAEKIQNGWNLQLENVISNNHTSNGGNKAALPVPAVWNISCAKLIIATGLTSVSEPINIKGRENFTGPIVNFSDYARESSKIYEDDAIKNVTVMGSGKSAYDCVYQMAAHGKTVNFIIRASGHGTCYMGPTYIYLGPFRCVLEKLLTTRLFTFFSPLVWGDADGFGFVRSFLHGTTLGRWVVDRFWDKLGSDLIDQTHIANHPETKKLIPIHKAFWYGINLGILNYPTDVFDFVRSGQVKVIRQDVACLECTKTVKFRDGTTVQTDALVCSMGWRWEPSIEFRPKEIHADLGIPSADLTSTQKEVWDRLNARADLEIFERFPKLMSGPKINHDLLADTEAPRVEASPWRLWRGIAPPAATTRDLVFLGFVLQIQGPIRSEISSIWAYAYMYDKLKGPLKSVAKPSTSLHLGQTLPTEEQLPAAEKGEFDEIMYDTALFNRFGKWRTPWGFGARYPDLAFDSIPYLDLLLRDLGLRSWRKGWGWLGEILGGGYDQADFRGLVEEWKQNQRENDL</sequence>
<keyword evidence="3" id="KW-0274">FAD</keyword>
<evidence type="ECO:0000256" key="2">
    <source>
        <dbReference type="ARBA" id="ARBA00022630"/>
    </source>
</evidence>
<dbReference type="InterPro" id="IPR020946">
    <property type="entry name" value="Flavin_mOase-like"/>
</dbReference>
<dbReference type="SUPFAM" id="SSF51905">
    <property type="entry name" value="FAD/NAD(P)-binding domain"/>
    <property type="match status" value="1"/>
</dbReference>
<dbReference type="PANTHER" id="PTHR23023">
    <property type="entry name" value="DIMETHYLANILINE MONOOXYGENASE"/>
    <property type="match status" value="1"/>
</dbReference>
<comment type="similarity">
    <text evidence="1">Belongs to the FMO family.</text>
</comment>
<dbReference type="GO" id="GO:0050660">
    <property type="term" value="F:flavin adenine dinucleotide binding"/>
    <property type="evidence" value="ECO:0007669"/>
    <property type="project" value="InterPro"/>
</dbReference>
<dbReference type="Pfam" id="PF00743">
    <property type="entry name" value="FMO-like"/>
    <property type="match status" value="1"/>
</dbReference>
<evidence type="ECO:0000256" key="1">
    <source>
        <dbReference type="ARBA" id="ARBA00009183"/>
    </source>
</evidence>
<organism evidence="5 6">
    <name type="scientific">Cladonia borealis</name>
    <dbReference type="NCBI Taxonomy" id="184061"/>
    <lineage>
        <taxon>Eukaryota</taxon>
        <taxon>Fungi</taxon>
        <taxon>Dikarya</taxon>
        <taxon>Ascomycota</taxon>
        <taxon>Pezizomycotina</taxon>
        <taxon>Lecanoromycetes</taxon>
        <taxon>OSLEUM clade</taxon>
        <taxon>Lecanoromycetidae</taxon>
        <taxon>Lecanorales</taxon>
        <taxon>Lecanorineae</taxon>
        <taxon>Cladoniaceae</taxon>
        <taxon>Cladonia</taxon>
    </lineage>
</organism>
<dbReference type="GO" id="GO:0050661">
    <property type="term" value="F:NADP binding"/>
    <property type="evidence" value="ECO:0007669"/>
    <property type="project" value="InterPro"/>
</dbReference>
<dbReference type="AlphaFoldDB" id="A0AA39R8S7"/>
<keyword evidence="4" id="KW-0560">Oxidoreductase</keyword>
<evidence type="ECO:0008006" key="7">
    <source>
        <dbReference type="Google" id="ProtNLM"/>
    </source>
</evidence>
<proteinExistence type="inferred from homology"/>
<keyword evidence="6" id="KW-1185">Reference proteome</keyword>
<evidence type="ECO:0000256" key="3">
    <source>
        <dbReference type="ARBA" id="ARBA00022827"/>
    </source>
</evidence>
<dbReference type="EMBL" id="JAFEKC020000001">
    <property type="protein sequence ID" value="KAK0517007.1"/>
    <property type="molecule type" value="Genomic_DNA"/>
</dbReference>
<gene>
    <name evidence="5" type="ORF">JMJ35_000162</name>
</gene>
<evidence type="ECO:0000313" key="5">
    <source>
        <dbReference type="EMBL" id="KAK0517007.1"/>
    </source>
</evidence>
<evidence type="ECO:0000313" key="6">
    <source>
        <dbReference type="Proteomes" id="UP001166286"/>
    </source>
</evidence>